<accession>A0A1S2NHS3</accession>
<evidence type="ECO:0000313" key="2">
    <source>
        <dbReference type="Proteomes" id="UP000180246"/>
    </source>
</evidence>
<comment type="caution">
    <text evidence="1">The sequence shown here is derived from an EMBL/GenBank/DDBJ whole genome shotgun (WGS) entry which is preliminary data.</text>
</comment>
<sequence length="107" mass="11989">MDEHCNEYVGTVYVLPETRCFELHTTVHGAPATICGTVSQLLASQFSQYVPGAIGTVDPQQVAVRPRRVEVLTRELHERHRAPRKVHLLTRVHDVEEQARPVPVSAV</sequence>
<dbReference type="Proteomes" id="UP000180246">
    <property type="component" value="Unassembled WGS sequence"/>
</dbReference>
<proteinExistence type="predicted"/>
<name>A0A1S2NHS3_9BURK</name>
<dbReference type="RefSeq" id="WP_005665696.1">
    <property type="nucleotide sequence ID" value="NZ_CAUQYF010000002.1"/>
</dbReference>
<dbReference type="AlphaFoldDB" id="A0A1S2NHS3"/>
<protein>
    <submittedName>
        <fullName evidence="1">Uncharacterized protein</fullName>
    </submittedName>
</protein>
<dbReference type="EMBL" id="JRYB01000001">
    <property type="protein sequence ID" value="OIJ44274.1"/>
    <property type="molecule type" value="Genomic_DNA"/>
</dbReference>
<reference evidence="1 2" key="1">
    <citation type="submission" date="2014-10" db="EMBL/GenBank/DDBJ databases">
        <authorList>
            <person name="Seo M.-J."/>
            <person name="Seok Y.J."/>
            <person name="Cha I.-T."/>
        </authorList>
    </citation>
    <scope>NUCLEOTIDE SEQUENCE [LARGE SCALE GENOMIC DNA]</scope>
    <source>
        <strain evidence="1 2">NEU</strain>
    </source>
</reference>
<organism evidence="1 2">
    <name type="scientific">Massilia timonae</name>
    <dbReference type="NCBI Taxonomy" id="47229"/>
    <lineage>
        <taxon>Bacteria</taxon>
        <taxon>Pseudomonadati</taxon>
        <taxon>Pseudomonadota</taxon>
        <taxon>Betaproteobacteria</taxon>
        <taxon>Burkholderiales</taxon>
        <taxon>Oxalobacteraceae</taxon>
        <taxon>Telluria group</taxon>
        <taxon>Massilia</taxon>
    </lineage>
</organism>
<evidence type="ECO:0000313" key="1">
    <source>
        <dbReference type="EMBL" id="OIJ44274.1"/>
    </source>
</evidence>
<gene>
    <name evidence="1" type="ORF">LO55_2346</name>
</gene>